<reference evidence="3" key="1">
    <citation type="journal article" date="2019" name="Int. J. Syst. Evol. Microbiol.">
        <title>The Global Catalogue of Microorganisms (GCM) 10K type strain sequencing project: providing services to taxonomists for standard genome sequencing and annotation.</title>
        <authorList>
            <consortium name="The Broad Institute Genomics Platform"/>
            <consortium name="The Broad Institute Genome Sequencing Center for Infectious Disease"/>
            <person name="Wu L."/>
            <person name="Ma J."/>
        </authorList>
    </citation>
    <scope>NUCLEOTIDE SEQUENCE [LARGE SCALE GENOMIC DNA]</scope>
    <source>
        <strain evidence="3">JCM 11117</strain>
    </source>
</reference>
<evidence type="ECO:0000313" key="3">
    <source>
        <dbReference type="Proteomes" id="UP001499967"/>
    </source>
</evidence>
<comment type="caution">
    <text evidence="2">The sequence shown here is derived from an EMBL/GenBank/DDBJ whole genome shotgun (WGS) entry which is preliminary data.</text>
</comment>
<name>A0ABP3ZMG1_9PSEU</name>
<dbReference type="EMBL" id="BAAAHP010000015">
    <property type="protein sequence ID" value="GAA0922778.1"/>
    <property type="molecule type" value="Genomic_DNA"/>
</dbReference>
<evidence type="ECO:0000259" key="1">
    <source>
        <dbReference type="Pfam" id="PF15579"/>
    </source>
</evidence>
<gene>
    <name evidence="2" type="ORF">GCM10009559_06610</name>
</gene>
<proteinExistence type="predicted"/>
<sequence>MDDGLTARGFWGPRPESPDRIADRLVEFLTGLDDVVGEGLPWSSPDLPGGLLTEPANARRVLSDAFGANTDAPHLGVSQAYEARVPRFGTISFTMIVGGSSDNPRIKNGVVVKWHGADAEAIADPVLRRIASAWDPDWAQVTSRSLRSALADVQPPGGRGPQVGYLTYLPEERARVLPGGVDGHLRKLESGGVVLGSAEGDGFPSVDEVRELARSLTSSEAFSATPTSRSTF</sequence>
<dbReference type="Pfam" id="PF15579">
    <property type="entry name" value="Imm52"/>
    <property type="match status" value="1"/>
</dbReference>
<dbReference type="Proteomes" id="UP001499967">
    <property type="component" value="Unassembled WGS sequence"/>
</dbReference>
<protein>
    <recommendedName>
        <fullName evidence="1">Immunity protein 52 domain-containing protein</fullName>
    </recommendedName>
</protein>
<feature type="domain" description="Immunity protein 52" evidence="1">
    <location>
        <begin position="124"/>
        <end position="178"/>
    </location>
</feature>
<organism evidence="2 3">
    <name type="scientific">Pseudonocardia zijingensis</name>
    <dbReference type="NCBI Taxonomy" id="153376"/>
    <lineage>
        <taxon>Bacteria</taxon>
        <taxon>Bacillati</taxon>
        <taxon>Actinomycetota</taxon>
        <taxon>Actinomycetes</taxon>
        <taxon>Pseudonocardiales</taxon>
        <taxon>Pseudonocardiaceae</taxon>
        <taxon>Pseudonocardia</taxon>
    </lineage>
</organism>
<dbReference type="RefSeq" id="WP_343938714.1">
    <property type="nucleotide sequence ID" value="NZ_BAAAHP010000015.1"/>
</dbReference>
<accession>A0ABP3ZMG1</accession>
<evidence type="ECO:0000313" key="2">
    <source>
        <dbReference type="EMBL" id="GAA0922778.1"/>
    </source>
</evidence>
<dbReference type="InterPro" id="IPR028969">
    <property type="entry name" value="Imm52"/>
</dbReference>
<keyword evidence="3" id="KW-1185">Reference proteome</keyword>